<sequence length="50" mass="5952">MRIHPRFEPKFLNIAIVSIDCELQGKDADYQDHWKTIGPDERSPIHDFDR</sequence>
<name>A0A7W6HNW8_9HYPH</name>
<evidence type="ECO:0000313" key="2">
    <source>
        <dbReference type="Proteomes" id="UP000544107"/>
    </source>
</evidence>
<organism evidence="1 2">
    <name type="scientific">Allorhizobium taibaishanense</name>
    <dbReference type="NCBI Taxonomy" id="887144"/>
    <lineage>
        <taxon>Bacteria</taxon>
        <taxon>Pseudomonadati</taxon>
        <taxon>Pseudomonadota</taxon>
        <taxon>Alphaproteobacteria</taxon>
        <taxon>Hyphomicrobiales</taxon>
        <taxon>Rhizobiaceae</taxon>
        <taxon>Rhizobium/Agrobacterium group</taxon>
        <taxon>Allorhizobium</taxon>
    </lineage>
</organism>
<evidence type="ECO:0000313" key="1">
    <source>
        <dbReference type="EMBL" id="MBB4008636.1"/>
    </source>
</evidence>
<dbReference type="AlphaFoldDB" id="A0A7W6HNW8"/>
<dbReference type="EMBL" id="JACIED010000003">
    <property type="protein sequence ID" value="MBB4008636.1"/>
    <property type="molecule type" value="Genomic_DNA"/>
</dbReference>
<proteinExistence type="predicted"/>
<comment type="caution">
    <text evidence="1">The sequence shown here is derived from an EMBL/GenBank/DDBJ whole genome shotgun (WGS) entry which is preliminary data.</text>
</comment>
<accession>A0A7W6HNW8</accession>
<gene>
    <name evidence="1" type="ORF">GGQ71_002916</name>
</gene>
<reference evidence="1 2" key="1">
    <citation type="submission" date="2020-08" db="EMBL/GenBank/DDBJ databases">
        <title>Genomic Encyclopedia of Type Strains, Phase IV (KMG-IV): sequencing the most valuable type-strain genomes for metagenomic binning, comparative biology and taxonomic classification.</title>
        <authorList>
            <person name="Goeker M."/>
        </authorList>
    </citation>
    <scope>NUCLEOTIDE SEQUENCE [LARGE SCALE GENOMIC DNA]</scope>
    <source>
        <strain evidence="1 2">DSM 100021</strain>
    </source>
</reference>
<protein>
    <submittedName>
        <fullName evidence="1">Uncharacterized protein</fullName>
    </submittedName>
</protein>
<dbReference type="Proteomes" id="UP000544107">
    <property type="component" value="Unassembled WGS sequence"/>
</dbReference>